<sequence>MTSSEAWESCLWATYASPYSLISIGMEALATLHDHTIHFTDLKTRNKLYYTIDNPGVGLGARNLAGHFSLPMFAYSETVIRPTIHIVRYPDMHKLLQLRCNNVVSYVDMLFSNYDMLITLSGFPDYSFRIWNCRTGNLLVEVATGIKCSVHSLHCSSRTWPMIMQFSKFEKAIVFWEMHYTAEAMVLHEISRVQLPKSHLLSTQFAMCSQNDVMYVVNDFGVVFSIEVAQFYLSRQWGTTFSHHDQPQPHCLFAHKQGLIVSNANSATLITHKRNNWAVEWVLKDIRVPIVKIVSNFAGEAYATDDVGSLYQLQASEYYSTLIDFSVSNYTVEDFTILRGLKEENLLILTRGNMLCAFEISHNTKYSSLEIPNGSCVATHNSSPFAAAGTTDGKVYFLSFEKIRAPIVLHIMEIDKYGISEIYLANQTGLIKTIKNEYKEMVVDFKSERFLIVVPLLSRSHKRMLHFFLIDQDHGLSFLSQDEIKDTDIPYADELWVSAWLADKRVVNRRMYNLQKKYRSITLLDVSNKDHAELIALPVDSFLLDIYFIQHMDKVILMRSLNTLHMAYVSGVAGSNHIITYDVSTLMIHFRHHKRSSKPYVVCRKLYSSYSQRLIRHIKEIYNSKYLAVLLESGCLKISRLPPLADNLRENTEVLEAPVELELERVVETPSTASFTKQLISKENYDRRANIDQRLAQLEEEVRALIDYDIAVTGKTQGIYRKFCLNYAWLNQLNAEARKVCEIEHNSLMESILDKSRIRDWIMNLIAQNSLKISTKVRAIFANNAFENYSLSKMRKEMMDFFDLYRFQDFEPLEEDEETEEIVPQKEIAGATSVVFAIPADEAEAEVEVPAAVVKKKRKLYKIVGNVFEHLMSEDFQMQDITWVTANQMCNHDIKFKVLLDVPLREEYNKLFEQEKLYKEEIMKSIIKTNASLTHIYNDMNIMLSLLGMKTFTPQQLSVPVLMNDEVLERIMTVDDSEIKAINRRAKKAVVSDQKRGRMLLWSIDFWMRALNTMMDGVLEKLWEEEIKKTPPEPEFMSKRQPHEYTLEDQKLLRIYEETLRILTEDRNKYLRILNVNERKTNELKINYIHKFNERCAQMAILKLKYDFALKHFRVRILGLKVSFYQRVTLRNSIADLRVETEKANEYTNRYVKLIEFSEKSIADIKQDMETLNARDKTIERQFKGNFLANAPAFSHELSKLFRRRPKMQQRSFQSALVCHEVAARLVHKSRFTFPLPVEVQEYFTSLHNLDDIQNAPHQLEPKYWEQFVRLRRQKIENELKIKGQGFHLTDSQDKLNNSITDLNNLRSLKQQMMSETDRLSGQYFNIVQNQRLELVLPLGQVETSIGGSMKNLQNCILMNIDDINDVNSLIKKAGAKKLRTMQRLAVFRRQVLYKEWEHKMYRANIDYLKYMLEVIEKCKVTAEFLQLLRKWKKIKEERIKLSRIGSIDQLIEQRVTAYRKNLDRINEKIVVCKDQIVEVKRKNQALNRSIDEVKVDVALFTANRDTLLEEKLQRERNESMEKVKRHSYLINEVRQDYAHILELKTILELQRLRTFPTLGPPPDDCGQPMN</sequence>
<keyword evidence="5" id="KW-0677">Repeat</keyword>
<comment type="subcellular location">
    <subcellularLocation>
        <location evidence="1">Cell projection</location>
        <location evidence="1">Cilium</location>
    </subcellularLocation>
    <subcellularLocation>
        <location evidence="2">Cytoplasm</location>
        <location evidence="2">Cytoskeleton</location>
    </subcellularLocation>
</comment>
<evidence type="ECO:0000256" key="1">
    <source>
        <dbReference type="ARBA" id="ARBA00004138"/>
    </source>
</evidence>
<dbReference type="GeneID" id="105230899"/>
<dbReference type="EMBL" id="GAKP01005760">
    <property type="protein sequence ID" value="JAC53192.1"/>
    <property type="molecule type" value="Transcribed_RNA"/>
</dbReference>
<evidence type="ECO:0000256" key="6">
    <source>
        <dbReference type="ARBA" id="ARBA00023054"/>
    </source>
</evidence>
<keyword evidence="6 9" id="KW-0175">Coiled coil</keyword>
<protein>
    <submittedName>
        <fullName evidence="10">WD repeat-containing protein 96</fullName>
    </submittedName>
</protein>
<keyword evidence="4" id="KW-0853">WD repeat</keyword>
<dbReference type="SUPFAM" id="SSF69322">
    <property type="entry name" value="Tricorn protease domain 2"/>
    <property type="match status" value="1"/>
</dbReference>
<dbReference type="GO" id="GO:0060271">
    <property type="term" value="P:cilium assembly"/>
    <property type="evidence" value="ECO:0007669"/>
    <property type="project" value="TreeGrafter"/>
</dbReference>
<evidence type="ECO:0000256" key="3">
    <source>
        <dbReference type="ARBA" id="ARBA00022490"/>
    </source>
</evidence>
<dbReference type="Pfam" id="PF25828">
    <property type="entry name" value="CC_Cfap43"/>
    <property type="match status" value="1"/>
</dbReference>
<keyword evidence="3" id="KW-0963">Cytoplasm</keyword>
<gene>
    <name evidence="10" type="primary">WDR96</name>
</gene>
<dbReference type="GO" id="GO:0005930">
    <property type="term" value="C:axoneme"/>
    <property type="evidence" value="ECO:0007669"/>
    <property type="project" value="TreeGrafter"/>
</dbReference>
<dbReference type="PANTHER" id="PTHR14885">
    <property type="entry name" value="CILIA- AND FLAGELLA-ASSOCIATED PROTEIN 43-RELATED"/>
    <property type="match status" value="1"/>
</dbReference>
<evidence type="ECO:0000313" key="10">
    <source>
        <dbReference type="EMBL" id="JAC53192.1"/>
    </source>
</evidence>
<keyword evidence="7" id="KW-0206">Cytoskeleton</keyword>
<keyword evidence="8" id="KW-0966">Cell projection</keyword>
<proteinExistence type="predicted"/>
<accession>A0A034WFY0</accession>
<evidence type="ECO:0000256" key="8">
    <source>
        <dbReference type="ARBA" id="ARBA00023273"/>
    </source>
</evidence>
<evidence type="ECO:0000256" key="9">
    <source>
        <dbReference type="SAM" id="Coils"/>
    </source>
</evidence>
<evidence type="ECO:0000256" key="4">
    <source>
        <dbReference type="ARBA" id="ARBA00022574"/>
    </source>
</evidence>
<feature type="coiled-coil region" evidence="9">
    <location>
        <begin position="1155"/>
        <end position="1182"/>
    </location>
</feature>
<evidence type="ECO:0000256" key="7">
    <source>
        <dbReference type="ARBA" id="ARBA00023212"/>
    </source>
</evidence>
<name>A0A034WFY0_BACDO</name>
<evidence type="ECO:0000256" key="5">
    <source>
        <dbReference type="ARBA" id="ARBA00022737"/>
    </source>
</evidence>
<reference evidence="10" key="1">
    <citation type="journal article" date="2014" name="BMC Genomics">
        <title>Characterizing the developmental transcriptome of the oriental fruit fly, Bactrocera dorsalis (Diptera: Tephritidae) through comparative genomic analysis with Drosophila melanogaster utilizing modENCODE datasets.</title>
        <authorList>
            <person name="Geib S.M."/>
            <person name="Calla B."/>
            <person name="Hall B."/>
            <person name="Hou S."/>
            <person name="Manoukis N.C."/>
        </authorList>
    </citation>
    <scope>NUCLEOTIDE SEQUENCE</scope>
    <source>
        <strain evidence="10">Punador</strain>
    </source>
</reference>
<feature type="coiled-coil region" evidence="9">
    <location>
        <begin position="681"/>
        <end position="708"/>
    </location>
</feature>
<evidence type="ECO:0000256" key="2">
    <source>
        <dbReference type="ARBA" id="ARBA00004245"/>
    </source>
</evidence>
<dbReference type="KEGG" id="bdr:105230899"/>
<dbReference type="RefSeq" id="XP_011210217.2">
    <property type="nucleotide sequence ID" value="XM_011211915.4"/>
</dbReference>
<dbReference type="OrthoDB" id="535167at2759"/>
<feature type="coiled-coil region" evidence="9">
    <location>
        <begin position="1463"/>
        <end position="1497"/>
    </location>
</feature>
<dbReference type="PANTHER" id="PTHR14885:SF1">
    <property type="entry name" value="CILIA- AND FLAGELLA-ASSOCIATED PROTEIN 43"/>
    <property type="match status" value="1"/>
</dbReference>
<organism evidence="10">
    <name type="scientific">Bactrocera dorsalis</name>
    <name type="common">Oriental fruit fly</name>
    <name type="synonym">Dacus dorsalis</name>
    <dbReference type="NCBI Taxonomy" id="27457"/>
    <lineage>
        <taxon>Eukaryota</taxon>
        <taxon>Metazoa</taxon>
        <taxon>Ecdysozoa</taxon>
        <taxon>Arthropoda</taxon>
        <taxon>Hexapoda</taxon>
        <taxon>Insecta</taxon>
        <taxon>Pterygota</taxon>
        <taxon>Neoptera</taxon>
        <taxon>Endopterygota</taxon>
        <taxon>Diptera</taxon>
        <taxon>Brachycera</taxon>
        <taxon>Muscomorpha</taxon>
        <taxon>Tephritoidea</taxon>
        <taxon>Tephritidae</taxon>
        <taxon>Bactrocera</taxon>
        <taxon>Bactrocera</taxon>
    </lineage>
</organism>